<dbReference type="EMBL" id="NGFP01000038">
    <property type="protein sequence ID" value="OUC97398.1"/>
    <property type="molecule type" value="Genomic_DNA"/>
</dbReference>
<evidence type="ECO:0000313" key="1">
    <source>
        <dbReference type="EMBL" id="OUC97398.1"/>
    </source>
</evidence>
<dbReference type="AlphaFoldDB" id="A0A243RQY1"/>
<gene>
    <name evidence="1" type="ORF">CA984_11115</name>
</gene>
<sequence length="213" mass="23367">MVADPLVPFRWLEASPGVGDREDLLGEIFCVSFFRGLEPAEVLRRFGAGRPGREKTFHELRVKVWESAGMTGNDYVGVVQVGEWGVAVEPGGFQAVLAEPLTGLSRGCEVVAVGRHDYAEDSFVYAVDGKVATSFTPHLPGTRWGSDPDRINELMRETGLPPEKLDEEEWEATWDDMYTNRISRAFLLAAKITGVVFTPSILDGPLLVGAISQ</sequence>
<keyword evidence="2" id="KW-1185">Reference proteome</keyword>
<dbReference type="Pfam" id="PF20062">
    <property type="entry name" value="DUF6461"/>
    <property type="match status" value="1"/>
</dbReference>
<evidence type="ECO:0000313" key="2">
    <source>
        <dbReference type="Proteomes" id="UP000194761"/>
    </source>
</evidence>
<accession>A0A243RQY1</accession>
<reference evidence="1 2" key="1">
    <citation type="submission" date="2017-05" db="EMBL/GenBank/DDBJ databases">
        <title>Biotechnological potential of actinobacteria isolated from South African environments.</title>
        <authorList>
            <person name="Le Roes-Hill M."/>
            <person name="Prins A."/>
            <person name="Durrell K.A."/>
        </authorList>
    </citation>
    <scope>NUCLEOTIDE SEQUENCE [LARGE SCALE GENOMIC DNA]</scope>
    <source>
        <strain evidence="1">M26</strain>
    </source>
</reference>
<proteinExistence type="predicted"/>
<organism evidence="1 2">
    <name type="scientific">Streptosporangium minutum</name>
    <dbReference type="NCBI Taxonomy" id="569862"/>
    <lineage>
        <taxon>Bacteria</taxon>
        <taxon>Bacillati</taxon>
        <taxon>Actinomycetota</taxon>
        <taxon>Actinomycetes</taxon>
        <taxon>Streptosporangiales</taxon>
        <taxon>Streptosporangiaceae</taxon>
        <taxon>Streptosporangium</taxon>
    </lineage>
</organism>
<dbReference type="Proteomes" id="UP000194761">
    <property type="component" value="Unassembled WGS sequence"/>
</dbReference>
<comment type="caution">
    <text evidence="1">The sequence shown here is derived from an EMBL/GenBank/DDBJ whole genome shotgun (WGS) entry which is preliminary data.</text>
</comment>
<dbReference type="InterPro" id="IPR045592">
    <property type="entry name" value="DUF6461"/>
</dbReference>
<name>A0A243RQY1_9ACTN</name>
<protein>
    <submittedName>
        <fullName evidence="1">Uncharacterized protein</fullName>
    </submittedName>
</protein>